<dbReference type="InterPro" id="IPR036890">
    <property type="entry name" value="HATPase_C_sf"/>
</dbReference>
<gene>
    <name evidence="3" type="ORF">ASZ90_004956</name>
</gene>
<evidence type="ECO:0000256" key="1">
    <source>
        <dbReference type="ARBA" id="ARBA00022527"/>
    </source>
</evidence>
<dbReference type="Gene3D" id="3.30.565.10">
    <property type="entry name" value="Histidine kinase-like ATPase, C-terminal domain"/>
    <property type="match status" value="1"/>
</dbReference>
<dbReference type="PANTHER" id="PTHR35526:SF3">
    <property type="entry name" value="ANTI-SIGMA-F FACTOR RSBW"/>
    <property type="match status" value="1"/>
</dbReference>
<sequence length="138" mass="15361">MDKNIKLEIKLPKIPDIELVALEGLERMGGHLGISDDKIGEARILVTEAIINGLEHSGDDNPYVNVEFTMTKERLIILVTDYGKGFEPEKVTDPEIDAKLHSTNKRGWGLKLMKSMSDDFIIESGNNGTKITIIKNLV</sequence>
<keyword evidence="3" id="KW-0418">Kinase</keyword>
<evidence type="ECO:0000313" key="3">
    <source>
        <dbReference type="EMBL" id="KUG25219.1"/>
    </source>
</evidence>
<name>A0A0W8FY84_9ZZZZ</name>
<dbReference type="CDD" id="cd16936">
    <property type="entry name" value="HATPase_RsbW-like"/>
    <property type="match status" value="1"/>
</dbReference>
<accession>A0A0W8FY84</accession>
<feature type="domain" description="Histidine kinase/HSP90-like ATPase" evidence="2">
    <location>
        <begin position="22"/>
        <end position="135"/>
    </location>
</feature>
<keyword evidence="1" id="KW-0723">Serine/threonine-protein kinase</keyword>
<proteinExistence type="predicted"/>
<dbReference type="SUPFAM" id="SSF55874">
    <property type="entry name" value="ATPase domain of HSP90 chaperone/DNA topoisomerase II/histidine kinase"/>
    <property type="match status" value="1"/>
</dbReference>
<reference evidence="3" key="1">
    <citation type="journal article" date="2015" name="Proc. Natl. Acad. Sci. U.S.A.">
        <title>Networks of energetic and metabolic interactions define dynamics in microbial communities.</title>
        <authorList>
            <person name="Embree M."/>
            <person name="Liu J.K."/>
            <person name="Al-Bassam M.M."/>
            <person name="Zengler K."/>
        </authorList>
    </citation>
    <scope>NUCLEOTIDE SEQUENCE</scope>
</reference>
<dbReference type="Pfam" id="PF13581">
    <property type="entry name" value="HATPase_c_2"/>
    <property type="match status" value="1"/>
</dbReference>
<dbReference type="EC" id="2.7.11.1" evidence="3"/>
<evidence type="ECO:0000259" key="2">
    <source>
        <dbReference type="Pfam" id="PF13581"/>
    </source>
</evidence>
<dbReference type="InterPro" id="IPR050267">
    <property type="entry name" value="Anti-sigma-factor_SerPK"/>
</dbReference>
<organism evidence="3">
    <name type="scientific">hydrocarbon metagenome</name>
    <dbReference type="NCBI Taxonomy" id="938273"/>
    <lineage>
        <taxon>unclassified sequences</taxon>
        <taxon>metagenomes</taxon>
        <taxon>ecological metagenomes</taxon>
    </lineage>
</organism>
<comment type="caution">
    <text evidence="3">The sequence shown here is derived from an EMBL/GenBank/DDBJ whole genome shotgun (WGS) entry which is preliminary data.</text>
</comment>
<dbReference type="PANTHER" id="PTHR35526">
    <property type="entry name" value="ANTI-SIGMA-F FACTOR RSBW-RELATED"/>
    <property type="match status" value="1"/>
</dbReference>
<dbReference type="GO" id="GO:0004674">
    <property type="term" value="F:protein serine/threonine kinase activity"/>
    <property type="evidence" value="ECO:0007669"/>
    <property type="project" value="UniProtKB-KW"/>
</dbReference>
<dbReference type="AlphaFoldDB" id="A0A0W8FY84"/>
<dbReference type="EMBL" id="LNQE01000744">
    <property type="protein sequence ID" value="KUG25219.1"/>
    <property type="molecule type" value="Genomic_DNA"/>
</dbReference>
<keyword evidence="3" id="KW-0808">Transferase</keyword>
<dbReference type="InterPro" id="IPR003594">
    <property type="entry name" value="HATPase_dom"/>
</dbReference>
<protein>
    <submittedName>
        <fullName evidence="3">Serine-protein kinase rsbw</fullName>
        <ecNumber evidence="3">2.7.11.1</ecNumber>
    </submittedName>
</protein>